<dbReference type="AlphaFoldDB" id="A0A9P8IHB9"/>
<evidence type="ECO:0000313" key="3">
    <source>
        <dbReference type="Proteomes" id="UP000750711"/>
    </source>
</evidence>
<name>A0A9P8IHB9_9PEZI</name>
<evidence type="ECO:0000256" key="1">
    <source>
        <dbReference type="SAM" id="MobiDB-lite"/>
    </source>
</evidence>
<dbReference type="EMBL" id="JAGHQM010001431">
    <property type="protein sequence ID" value="KAH0555654.1"/>
    <property type="molecule type" value="Genomic_DNA"/>
</dbReference>
<feature type="compositionally biased region" description="Acidic residues" evidence="1">
    <location>
        <begin position="368"/>
        <end position="384"/>
    </location>
</feature>
<proteinExistence type="predicted"/>
<dbReference type="Proteomes" id="UP000750711">
    <property type="component" value="Unassembled WGS sequence"/>
</dbReference>
<feature type="region of interest" description="Disordered" evidence="1">
    <location>
        <begin position="181"/>
        <end position="424"/>
    </location>
</feature>
<keyword evidence="3" id="KW-1185">Reference proteome</keyword>
<feature type="compositionally biased region" description="Basic and acidic residues" evidence="1">
    <location>
        <begin position="129"/>
        <end position="138"/>
    </location>
</feature>
<accession>A0A9P8IHB9</accession>
<feature type="compositionally biased region" description="Basic and acidic residues" evidence="1">
    <location>
        <begin position="385"/>
        <end position="402"/>
    </location>
</feature>
<gene>
    <name evidence="2" type="ORF">GP486_006399</name>
</gene>
<evidence type="ECO:0000313" key="2">
    <source>
        <dbReference type="EMBL" id="KAH0555654.1"/>
    </source>
</evidence>
<feature type="compositionally biased region" description="Polar residues" evidence="1">
    <location>
        <begin position="198"/>
        <end position="210"/>
    </location>
</feature>
<feature type="region of interest" description="Disordered" evidence="1">
    <location>
        <begin position="1"/>
        <end position="26"/>
    </location>
</feature>
<comment type="caution">
    <text evidence="2">The sequence shown here is derived from an EMBL/GenBank/DDBJ whole genome shotgun (WGS) entry which is preliminary data.</text>
</comment>
<sequence>MGLPVWREPTVVEAATKSDKPAHARSAIRRHRVRGNPYAASAYRLANGVAPQGSEAAAPSPRRGLLFEVIRRPHRRVIAPEDDTSSESDAELDAVAQAADLARMEAANRRRTESGRALLRDALSYELPGRRLRDRPSDSSRNMPPPLPPVPESRDYARRQPWELAMERARLDELYRRRGRMASPTFVPTPPYTPGSGDASSRSSPHSQAITPPLGSAALTPGFPPAHRFSREPIQGPLANPEAYGVPSSRLRPDPNQADIDQLPPLRRMSRRIVDGPLSNSSERPEQQPHSPLVDGLGDRERSLSPEDPWEALLSTIPPDTHLPSSDSSFTSASASASFASGPASTSTSLATAPTSSAFDPYPGCDLLDSDSDASMTEAEDDELDHPNFSRLYDHPDDDYHPRSIPTGPPPNRGALRVPSATERRQIENMFREDMRMMMLGPEMPSIPVEWWESEGLLPPGAR</sequence>
<organism evidence="2 3">
    <name type="scientific">Trichoglossum hirsutum</name>
    <dbReference type="NCBI Taxonomy" id="265104"/>
    <lineage>
        <taxon>Eukaryota</taxon>
        <taxon>Fungi</taxon>
        <taxon>Dikarya</taxon>
        <taxon>Ascomycota</taxon>
        <taxon>Pezizomycotina</taxon>
        <taxon>Geoglossomycetes</taxon>
        <taxon>Geoglossales</taxon>
        <taxon>Geoglossaceae</taxon>
        <taxon>Trichoglossum</taxon>
    </lineage>
</organism>
<feature type="compositionally biased region" description="Low complexity" evidence="1">
    <location>
        <begin position="324"/>
        <end position="358"/>
    </location>
</feature>
<reference evidence="2" key="1">
    <citation type="submission" date="2021-03" db="EMBL/GenBank/DDBJ databases">
        <title>Comparative genomics and phylogenomic investigation of the class Geoglossomycetes provide insights into ecological specialization and systematics.</title>
        <authorList>
            <person name="Melie T."/>
            <person name="Pirro S."/>
            <person name="Miller A.N."/>
            <person name="Quandt A."/>
        </authorList>
    </citation>
    <scope>NUCLEOTIDE SEQUENCE</scope>
    <source>
        <strain evidence="2">CAQ_001_2017</strain>
    </source>
</reference>
<feature type="region of interest" description="Disordered" evidence="1">
    <location>
        <begin position="129"/>
        <end position="158"/>
    </location>
</feature>
<protein>
    <submittedName>
        <fullName evidence="2">Uncharacterized protein</fullName>
    </submittedName>
</protein>